<organism evidence="1 2">
    <name type="scientific">Melastoma candidum</name>
    <dbReference type="NCBI Taxonomy" id="119954"/>
    <lineage>
        <taxon>Eukaryota</taxon>
        <taxon>Viridiplantae</taxon>
        <taxon>Streptophyta</taxon>
        <taxon>Embryophyta</taxon>
        <taxon>Tracheophyta</taxon>
        <taxon>Spermatophyta</taxon>
        <taxon>Magnoliopsida</taxon>
        <taxon>eudicotyledons</taxon>
        <taxon>Gunneridae</taxon>
        <taxon>Pentapetalae</taxon>
        <taxon>rosids</taxon>
        <taxon>malvids</taxon>
        <taxon>Myrtales</taxon>
        <taxon>Melastomataceae</taxon>
        <taxon>Melastomatoideae</taxon>
        <taxon>Melastomateae</taxon>
        <taxon>Melastoma</taxon>
    </lineage>
</organism>
<dbReference type="Proteomes" id="UP001057402">
    <property type="component" value="Chromosome 11"/>
</dbReference>
<protein>
    <submittedName>
        <fullName evidence="1">Uncharacterized protein</fullName>
    </submittedName>
</protein>
<name>A0ACB9LJY1_9MYRT</name>
<sequence>MYKDSVLRKKSKNSYCFSGDALGKLLESCYCSGRRLVSGHEKIVVFAGFGDFDEEQRHALQRVSCCASYMRELLMAVGLGFSSSSFSNVERLITRNLFSRVTELHTWSLHSPSSSLDMHKFRIWTAKAGIPLGSGSVWPW</sequence>
<gene>
    <name evidence="1" type="ORF">MLD38_036731</name>
</gene>
<evidence type="ECO:0000313" key="1">
    <source>
        <dbReference type="EMBL" id="KAI4311867.1"/>
    </source>
</evidence>
<keyword evidence="2" id="KW-1185">Reference proteome</keyword>
<accession>A0ACB9LJY1</accession>
<evidence type="ECO:0000313" key="2">
    <source>
        <dbReference type="Proteomes" id="UP001057402"/>
    </source>
</evidence>
<reference evidence="2" key="1">
    <citation type="journal article" date="2023" name="Front. Plant Sci.">
        <title>Chromosomal-level genome assembly of Melastoma candidum provides insights into trichome evolution.</title>
        <authorList>
            <person name="Zhong Y."/>
            <person name="Wu W."/>
            <person name="Sun C."/>
            <person name="Zou P."/>
            <person name="Liu Y."/>
            <person name="Dai S."/>
            <person name="Zhou R."/>
        </authorList>
    </citation>
    <scope>NUCLEOTIDE SEQUENCE [LARGE SCALE GENOMIC DNA]</scope>
</reference>
<comment type="caution">
    <text evidence="1">The sequence shown here is derived from an EMBL/GenBank/DDBJ whole genome shotgun (WGS) entry which is preliminary data.</text>
</comment>
<proteinExistence type="predicted"/>
<dbReference type="EMBL" id="CM042890">
    <property type="protein sequence ID" value="KAI4311867.1"/>
    <property type="molecule type" value="Genomic_DNA"/>
</dbReference>